<proteinExistence type="predicted"/>
<evidence type="ECO:0008006" key="3">
    <source>
        <dbReference type="Google" id="ProtNLM"/>
    </source>
</evidence>
<organism evidence="1 2">
    <name type="scientific">Pseudarthrobacter polychromogenes</name>
    <dbReference type="NCBI Taxonomy" id="1676"/>
    <lineage>
        <taxon>Bacteria</taxon>
        <taxon>Bacillati</taxon>
        <taxon>Actinomycetota</taxon>
        <taxon>Actinomycetes</taxon>
        <taxon>Micrococcales</taxon>
        <taxon>Micrococcaceae</taxon>
        <taxon>Pseudarthrobacter</taxon>
    </lineage>
</organism>
<evidence type="ECO:0000313" key="1">
    <source>
        <dbReference type="EMBL" id="GGG83702.1"/>
    </source>
</evidence>
<keyword evidence="2" id="KW-1185">Reference proteome</keyword>
<dbReference type="RefSeq" id="WP_188808644.1">
    <property type="nucleotide sequence ID" value="NZ_BAAAWV010000001.1"/>
</dbReference>
<gene>
    <name evidence="1" type="ORF">GCM10011577_01420</name>
</gene>
<name>A0ABQ1X9A7_9MICC</name>
<dbReference type="Proteomes" id="UP000596938">
    <property type="component" value="Unassembled WGS sequence"/>
</dbReference>
<reference evidence="2" key="1">
    <citation type="journal article" date="2019" name="Int. J. Syst. Evol. Microbiol.">
        <title>The Global Catalogue of Microorganisms (GCM) 10K type strain sequencing project: providing services to taxonomists for standard genome sequencing and annotation.</title>
        <authorList>
            <consortium name="The Broad Institute Genomics Platform"/>
            <consortium name="The Broad Institute Genome Sequencing Center for Infectious Disease"/>
            <person name="Wu L."/>
            <person name="Ma J."/>
        </authorList>
    </citation>
    <scope>NUCLEOTIDE SEQUENCE [LARGE SCALE GENOMIC DNA]</scope>
    <source>
        <strain evidence="2">CGMCC 1.1927</strain>
    </source>
</reference>
<protein>
    <recommendedName>
        <fullName evidence="3">SPP1 Gp6-like portal protein</fullName>
    </recommendedName>
</protein>
<evidence type="ECO:0000313" key="2">
    <source>
        <dbReference type="Proteomes" id="UP000596938"/>
    </source>
</evidence>
<sequence length="509" mass="55561">MGMFRQLLGLQEAATTAEGKIAEGTVATLQYRLEESLAQLELARENTGWMKLSEQYQQEFSRDGLIKAAEMGRLFGIANPIIKRGREVRHAYVWGQGVTIAAVDQDVNDVVQAFIDDEGNREAFFGAQARQQYEGTLFDEGNFFLTHFTNPLTGRVKVRTIPFDEIQDVITAPGDKATPWFYLRQWVEQGADGKDAQMKAYYPALKYQPRMKTLRIDSVPVLWDAPVRHVKVNASQNWKFGIGDSYAAIPWALSHKGFLEDWALLMKALAKIAFVSSSKTAAASQSKRAALQGLANVPAGSSVSMSDDQKIEAMPKSGATLDSESSRPLATMAATAMGIPVTIALADPGQTGARATAETLDLPTRLTFQARQQLHAEVIRDSVGYAIEQAVIAPQGPLRRLGTAVRDDDRLKVEFTDPAAATVEVTFPGLDEVDVKVLIDAIVAADGMPDVPKLPLIRLALQVLKIPDVDEWIEKITDDDGNLLDTDTTAGDVATKAFRDGQDPAAALK</sequence>
<accession>A0ABQ1X9A7</accession>
<comment type="caution">
    <text evidence="1">The sequence shown here is derived from an EMBL/GenBank/DDBJ whole genome shotgun (WGS) entry which is preliminary data.</text>
</comment>
<dbReference type="EMBL" id="BMKU01000001">
    <property type="protein sequence ID" value="GGG83702.1"/>
    <property type="molecule type" value="Genomic_DNA"/>
</dbReference>